<gene>
    <name evidence="2" type="ORF">EVAR_31769_1</name>
</gene>
<evidence type="ECO:0000313" key="3">
    <source>
        <dbReference type="Proteomes" id="UP000299102"/>
    </source>
</evidence>
<comment type="caution">
    <text evidence="2">The sequence shown here is derived from an EMBL/GenBank/DDBJ whole genome shotgun (WGS) entry which is preliminary data.</text>
</comment>
<dbReference type="AlphaFoldDB" id="A0A4C1W6S1"/>
<accession>A0A4C1W6S1</accession>
<evidence type="ECO:0000256" key="1">
    <source>
        <dbReference type="SAM" id="MobiDB-lite"/>
    </source>
</evidence>
<feature type="compositionally biased region" description="Basic and acidic residues" evidence="1">
    <location>
        <begin position="91"/>
        <end position="100"/>
    </location>
</feature>
<organism evidence="2 3">
    <name type="scientific">Eumeta variegata</name>
    <name type="common">Bagworm moth</name>
    <name type="synonym">Eumeta japonica</name>
    <dbReference type="NCBI Taxonomy" id="151549"/>
    <lineage>
        <taxon>Eukaryota</taxon>
        <taxon>Metazoa</taxon>
        <taxon>Ecdysozoa</taxon>
        <taxon>Arthropoda</taxon>
        <taxon>Hexapoda</taxon>
        <taxon>Insecta</taxon>
        <taxon>Pterygota</taxon>
        <taxon>Neoptera</taxon>
        <taxon>Endopterygota</taxon>
        <taxon>Lepidoptera</taxon>
        <taxon>Glossata</taxon>
        <taxon>Ditrysia</taxon>
        <taxon>Tineoidea</taxon>
        <taxon>Psychidae</taxon>
        <taxon>Oiketicinae</taxon>
        <taxon>Eumeta</taxon>
    </lineage>
</organism>
<feature type="region of interest" description="Disordered" evidence="1">
    <location>
        <begin position="38"/>
        <end position="57"/>
    </location>
</feature>
<feature type="region of interest" description="Disordered" evidence="1">
    <location>
        <begin position="78"/>
        <end position="100"/>
    </location>
</feature>
<keyword evidence="3" id="KW-1185">Reference proteome</keyword>
<evidence type="ECO:0000313" key="2">
    <source>
        <dbReference type="EMBL" id="GBP45864.1"/>
    </source>
</evidence>
<name>A0A4C1W6S1_EUMVA</name>
<protein>
    <submittedName>
        <fullName evidence="2">Uncharacterized protein</fullName>
    </submittedName>
</protein>
<dbReference type="EMBL" id="BGZK01000473">
    <property type="protein sequence ID" value="GBP45864.1"/>
    <property type="molecule type" value="Genomic_DNA"/>
</dbReference>
<proteinExistence type="predicted"/>
<reference evidence="2 3" key="1">
    <citation type="journal article" date="2019" name="Commun. Biol.">
        <title>The bagworm genome reveals a unique fibroin gene that provides high tensile strength.</title>
        <authorList>
            <person name="Kono N."/>
            <person name="Nakamura H."/>
            <person name="Ohtoshi R."/>
            <person name="Tomita M."/>
            <person name="Numata K."/>
            <person name="Arakawa K."/>
        </authorList>
    </citation>
    <scope>NUCLEOTIDE SEQUENCE [LARGE SCALE GENOMIC DNA]</scope>
</reference>
<sequence length="100" mass="10896">MHIRAVAWSVQLPAPPASSRSPPTDAAAVMQNLITTRYPRPARPGRPARRREAGIKTSNGVTRWSLITLSSRSECLCSAPGPRARVTPRPSNEEQKLIKG</sequence>
<dbReference type="Proteomes" id="UP000299102">
    <property type="component" value="Unassembled WGS sequence"/>
</dbReference>